<reference evidence="2" key="1">
    <citation type="submission" date="2020-11" db="EMBL/GenBank/DDBJ databases">
        <authorList>
            <consortium name="DOE Joint Genome Institute"/>
            <person name="Ahrendt S."/>
            <person name="Riley R."/>
            <person name="Andreopoulos W."/>
            <person name="Labutti K."/>
            <person name="Pangilinan J."/>
            <person name="Ruiz-Duenas F.J."/>
            <person name="Barrasa J.M."/>
            <person name="Sanchez-Garcia M."/>
            <person name="Camarero S."/>
            <person name="Miyauchi S."/>
            <person name="Serrano A."/>
            <person name="Linde D."/>
            <person name="Babiker R."/>
            <person name="Drula E."/>
            <person name="Ayuso-Fernandez I."/>
            <person name="Pacheco R."/>
            <person name="Padilla G."/>
            <person name="Ferreira P."/>
            <person name="Barriuso J."/>
            <person name="Kellner H."/>
            <person name="Castanera R."/>
            <person name="Alfaro M."/>
            <person name="Ramirez L."/>
            <person name="Pisabarro A.G."/>
            <person name="Kuo A."/>
            <person name="Tritt A."/>
            <person name="Lipzen A."/>
            <person name="He G."/>
            <person name="Yan M."/>
            <person name="Ng V."/>
            <person name="Cullen D."/>
            <person name="Martin F."/>
            <person name="Rosso M.-N."/>
            <person name="Henrissat B."/>
            <person name="Hibbett D."/>
            <person name="Martinez A.T."/>
            <person name="Grigoriev I.V."/>
        </authorList>
    </citation>
    <scope>NUCLEOTIDE SEQUENCE</scope>
    <source>
        <strain evidence="2">ATCC 90797</strain>
    </source>
</reference>
<feature type="compositionally biased region" description="Low complexity" evidence="1">
    <location>
        <begin position="172"/>
        <end position="182"/>
    </location>
</feature>
<organism evidence="2 3">
    <name type="scientific">Pleurotus eryngii</name>
    <name type="common">Boletus of the steppes</name>
    <dbReference type="NCBI Taxonomy" id="5323"/>
    <lineage>
        <taxon>Eukaryota</taxon>
        <taxon>Fungi</taxon>
        <taxon>Dikarya</taxon>
        <taxon>Basidiomycota</taxon>
        <taxon>Agaricomycotina</taxon>
        <taxon>Agaricomycetes</taxon>
        <taxon>Agaricomycetidae</taxon>
        <taxon>Agaricales</taxon>
        <taxon>Pleurotineae</taxon>
        <taxon>Pleurotaceae</taxon>
        <taxon>Pleurotus</taxon>
    </lineage>
</organism>
<feature type="compositionally biased region" description="Pro residues" evidence="1">
    <location>
        <begin position="118"/>
        <end position="154"/>
    </location>
</feature>
<accession>A0A9P5ZFC2</accession>
<feature type="compositionally biased region" description="Polar residues" evidence="1">
    <location>
        <begin position="286"/>
        <end position="296"/>
    </location>
</feature>
<dbReference type="Proteomes" id="UP000807025">
    <property type="component" value="Unassembled WGS sequence"/>
</dbReference>
<name>A0A9P5ZFC2_PLEER</name>
<evidence type="ECO:0000313" key="2">
    <source>
        <dbReference type="EMBL" id="KAF9487227.1"/>
    </source>
</evidence>
<proteinExistence type="predicted"/>
<sequence length="296" mass="31983">MRRQREEVPPVPAEWQVFVQEMNRRMDDMARQIGDLGREVNRRLESNSNKLDSVDRGLKLVFDMLGRNGLADAEGSVEQRSEPAYQAVGSTYKRTLVSEWAQHHSNMPIAPIVAEPAEPAPPAPALLPPPLPDMPPPLPTVAPPCTPPPAPHHPLSPSQAPTSPSTPPPHSPSLTHSPSLPHELPTASLVPAPLQTRATSEDVNMDLTSLPATAALIVTVQKPTPRSNTALANLSHALAQLQVPPPRMTRAWSATPTDTLRRSTRSMSRTPAPDDSKAAKRKATSGAVTNTKHLKK</sequence>
<gene>
    <name evidence="2" type="ORF">BDN71DRAFT_1514172</name>
</gene>
<feature type="region of interest" description="Disordered" evidence="1">
    <location>
        <begin position="114"/>
        <end position="186"/>
    </location>
</feature>
<keyword evidence="3" id="KW-1185">Reference proteome</keyword>
<comment type="caution">
    <text evidence="2">The sequence shown here is derived from an EMBL/GenBank/DDBJ whole genome shotgun (WGS) entry which is preliminary data.</text>
</comment>
<evidence type="ECO:0000256" key="1">
    <source>
        <dbReference type="SAM" id="MobiDB-lite"/>
    </source>
</evidence>
<feature type="region of interest" description="Disordered" evidence="1">
    <location>
        <begin position="248"/>
        <end position="296"/>
    </location>
</feature>
<dbReference type="AlphaFoldDB" id="A0A9P5ZFC2"/>
<dbReference type="EMBL" id="MU154801">
    <property type="protein sequence ID" value="KAF9487227.1"/>
    <property type="molecule type" value="Genomic_DNA"/>
</dbReference>
<evidence type="ECO:0000313" key="3">
    <source>
        <dbReference type="Proteomes" id="UP000807025"/>
    </source>
</evidence>
<protein>
    <submittedName>
        <fullName evidence="2">Uncharacterized protein</fullName>
    </submittedName>
</protein>